<feature type="region of interest" description="Disordered" evidence="1">
    <location>
        <begin position="141"/>
        <end position="169"/>
    </location>
</feature>
<dbReference type="GO" id="GO:0003964">
    <property type="term" value="F:RNA-directed DNA polymerase activity"/>
    <property type="evidence" value="ECO:0007669"/>
    <property type="project" value="UniProtKB-KW"/>
</dbReference>
<organism evidence="2 3">
    <name type="scientific">Rasamsonia emersonii (strain ATCC 16479 / CBS 393.64 / IMI 116815)</name>
    <dbReference type="NCBI Taxonomy" id="1408163"/>
    <lineage>
        <taxon>Eukaryota</taxon>
        <taxon>Fungi</taxon>
        <taxon>Dikarya</taxon>
        <taxon>Ascomycota</taxon>
        <taxon>Pezizomycotina</taxon>
        <taxon>Eurotiomycetes</taxon>
        <taxon>Eurotiomycetidae</taxon>
        <taxon>Eurotiales</taxon>
        <taxon>Trichocomaceae</taxon>
        <taxon>Rasamsonia</taxon>
    </lineage>
</organism>
<name>A0A0F4YQP0_RASE3</name>
<dbReference type="EMBL" id="LASV01000246">
    <property type="protein sequence ID" value="KKA20574.1"/>
    <property type="molecule type" value="Genomic_DNA"/>
</dbReference>
<proteinExistence type="predicted"/>
<dbReference type="Proteomes" id="UP000053958">
    <property type="component" value="Unassembled WGS sequence"/>
</dbReference>
<comment type="caution">
    <text evidence="2">The sequence shown here is derived from an EMBL/GenBank/DDBJ whole genome shotgun (WGS) entry which is preliminary data.</text>
</comment>
<sequence>MVVDACTEEDIAREASWIQESMTAVLNQFAKPIRVCSCSKRWWQAEVKLARGTYTQARRAWQTGTLGDREHREARNTYYRAIRRAKRECWEAFLIGPMETGDLLGPEDATRCWQALRYTTPKAASTTPTLRGVMSQQEITLSNTAMQDETITPQGSNRANSRSRDKNEH</sequence>
<keyword evidence="3" id="KW-1185">Reference proteome</keyword>
<dbReference type="AlphaFoldDB" id="A0A0F4YQP0"/>
<accession>A0A0F4YQP0</accession>
<dbReference type="RefSeq" id="XP_013327186.1">
    <property type="nucleotide sequence ID" value="XM_013471732.1"/>
</dbReference>
<evidence type="ECO:0000313" key="2">
    <source>
        <dbReference type="EMBL" id="KKA20574.1"/>
    </source>
</evidence>
<reference evidence="2 3" key="1">
    <citation type="submission" date="2015-04" db="EMBL/GenBank/DDBJ databases">
        <authorList>
            <person name="Heijne W.H."/>
            <person name="Fedorova N.D."/>
            <person name="Nierman W.C."/>
            <person name="Vollebregt A.W."/>
            <person name="Zhao Z."/>
            <person name="Wu L."/>
            <person name="Kumar M."/>
            <person name="Stam H."/>
            <person name="van den Berg M.A."/>
            <person name="Pel H.J."/>
        </authorList>
    </citation>
    <scope>NUCLEOTIDE SEQUENCE [LARGE SCALE GENOMIC DNA]</scope>
    <source>
        <strain evidence="2 3">CBS 393.64</strain>
    </source>
</reference>
<keyword evidence="2" id="KW-0548">Nucleotidyltransferase</keyword>
<keyword evidence="2" id="KW-0808">Transferase</keyword>
<dbReference type="GeneID" id="25317732"/>
<evidence type="ECO:0000256" key="1">
    <source>
        <dbReference type="SAM" id="MobiDB-lite"/>
    </source>
</evidence>
<dbReference type="OrthoDB" id="4159828at2759"/>
<keyword evidence="2" id="KW-0695">RNA-directed DNA polymerase</keyword>
<protein>
    <submittedName>
        <fullName evidence="2">Reverse transcriptase</fullName>
    </submittedName>
</protein>
<gene>
    <name evidence="2" type="ORF">T310_5387</name>
</gene>
<evidence type="ECO:0000313" key="3">
    <source>
        <dbReference type="Proteomes" id="UP000053958"/>
    </source>
</evidence>
<feature type="compositionally biased region" description="Polar residues" evidence="1">
    <location>
        <begin position="141"/>
        <end position="160"/>
    </location>
</feature>